<feature type="domain" description="Histidine kinase/HSP90-like ATPase" evidence="2">
    <location>
        <begin position="30"/>
        <end position="138"/>
    </location>
</feature>
<gene>
    <name evidence="3" type="ORF">STSP_72770</name>
</gene>
<dbReference type="GO" id="GO:0004674">
    <property type="term" value="F:protein serine/threonine kinase activity"/>
    <property type="evidence" value="ECO:0007669"/>
    <property type="project" value="UniProtKB-KW"/>
</dbReference>
<keyword evidence="1" id="KW-0418">Kinase</keyword>
<comment type="caution">
    <text evidence="3">The sequence shown here is derived from an EMBL/GenBank/DDBJ whole genome shotgun (WGS) entry which is preliminary data.</text>
</comment>
<dbReference type="OrthoDB" id="3473697at2"/>
<sequence>MNAEIPHLSDALSGVAQHAAPDRDFGIQLSATRRGARLARRLATQQLDAWGWPYDSEASRAVAHLVAELAANAVLHGRVAGRDFRLRLMLVDGVTIRVEVTDPRPDRLPLVADHVGLSTTEAETGRGLHLVRALADRWGTRPEPPRAKTVWCELALQ</sequence>
<evidence type="ECO:0000313" key="4">
    <source>
        <dbReference type="Proteomes" id="UP000077381"/>
    </source>
</evidence>
<evidence type="ECO:0000313" key="3">
    <source>
        <dbReference type="EMBL" id="OAH09425.1"/>
    </source>
</evidence>
<evidence type="ECO:0000256" key="1">
    <source>
        <dbReference type="ARBA" id="ARBA00022527"/>
    </source>
</evidence>
<dbReference type="Pfam" id="PF13581">
    <property type="entry name" value="HATPase_c_2"/>
    <property type="match status" value="1"/>
</dbReference>
<dbReference type="PANTHER" id="PTHR35526">
    <property type="entry name" value="ANTI-SIGMA-F FACTOR RSBW-RELATED"/>
    <property type="match status" value="1"/>
</dbReference>
<dbReference type="InterPro" id="IPR050267">
    <property type="entry name" value="Anti-sigma-factor_SerPK"/>
</dbReference>
<dbReference type="Proteomes" id="UP000077381">
    <property type="component" value="Unassembled WGS sequence"/>
</dbReference>
<dbReference type="InterPro" id="IPR036890">
    <property type="entry name" value="HATPase_C_sf"/>
</dbReference>
<name>A0A177HEP0_9ACTN</name>
<proteinExistence type="predicted"/>
<evidence type="ECO:0000259" key="2">
    <source>
        <dbReference type="Pfam" id="PF13581"/>
    </source>
</evidence>
<dbReference type="Gene3D" id="3.30.565.10">
    <property type="entry name" value="Histidine kinase-like ATPase, C-terminal domain"/>
    <property type="match status" value="1"/>
</dbReference>
<keyword evidence="4" id="KW-1185">Reference proteome</keyword>
<dbReference type="STRING" id="1716141.STSP_72770"/>
<dbReference type="RefSeq" id="WP_067285328.1">
    <property type="nucleotide sequence ID" value="NZ_LOHS01000200.1"/>
</dbReference>
<dbReference type="SUPFAM" id="SSF55874">
    <property type="entry name" value="ATPase domain of HSP90 chaperone/DNA topoisomerase II/histidine kinase"/>
    <property type="match status" value="1"/>
</dbReference>
<keyword evidence="1" id="KW-0808">Transferase</keyword>
<dbReference type="PATRIC" id="fig|1716141.3.peg.7709"/>
<dbReference type="CDD" id="cd16936">
    <property type="entry name" value="HATPase_RsbW-like"/>
    <property type="match status" value="1"/>
</dbReference>
<dbReference type="AlphaFoldDB" id="A0A177HEP0"/>
<organism evidence="3 4">
    <name type="scientific">Streptomyces jeddahensis</name>
    <dbReference type="NCBI Taxonomy" id="1716141"/>
    <lineage>
        <taxon>Bacteria</taxon>
        <taxon>Bacillati</taxon>
        <taxon>Actinomycetota</taxon>
        <taxon>Actinomycetes</taxon>
        <taxon>Kitasatosporales</taxon>
        <taxon>Streptomycetaceae</taxon>
        <taxon>Streptomyces</taxon>
    </lineage>
</organism>
<dbReference type="EMBL" id="LOHS01000200">
    <property type="protein sequence ID" value="OAH09425.1"/>
    <property type="molecule type" value="Genomic_DNA"/>
</dbReference>
<keyword evidence="1" id="KW-0723">Serine/threonine-protein kinase</keyword>
<dbReference type="InterPro" id="IPR003594">
    <property type="entry name" value="HATPase_dom"/>
</dbReference>
<reference evidence="3 4" key="1">
    <citation type="submission" date="2015-12" db="EMBL/GenBank/DDBJ databases">
        <title>Genome sequence of Streptomyces sp. G25.</title>
        <authorList>
            <person name="Poehlein A."/>
            <person name="Roettig A."/>
            <person name="Hiessl S."/>
            <person name="Hauschild P."/>
            <person name="Schauer J."/>
            <person name="Madkour M.H."/>
            <person name="Al-Ansari A.M."/>
            <person name="Almakishah N.H."/>
            <person name="Steinbuechel A."/>
            <person name="Daniel R."/>
        </authorList>
    </citation>
    <scope>NUCLEOTIDE SEQUENCE [LARGE SCALE GENOMIC DNA]</scope>
    <source>
        <strain evidence="4">G25(2015)</strain>
    </source>
</reference>
<protein>
    <recommendedName>
        <fullName evidence="2">Histidine kinase/HSP90-like ATPase domain-containing protein</fullName>
    </recommendedName>
</protein>
<accession>A0A177HEP0</accession>
<dbReference type="PANTHER" id="PTHR35526:SF3">
    <property type="entry name" value="ANTI-SIGMA-F FACTOR RSBW"/>
    <property type="match status" value="1"/>
</dbReference>